<sequence>MKALLAALQRMAKAADGPVAASQFTAAQRKALDQFIQQTHAIACRTSGRGITYQVVQPQVIEQHLRSLSPGWLEELSDSVPNRAANIAAYRHSKGGGHRHAAYYLLMRACGGRVQWCDAENQLDLSEATARYGVAALAVEPSDAWCSAQPLWLVENQALFDRLDWLPNSDRQKIGLPHNGQASVHWYRGQINNNLLDWLGASERVPEVILFPDYDGVGLRNYARLHQRLGDRCSLWLMPDWQPKLKTFGSDTIWRDTKSDFDTAVSYLSQAIPSHTAQGAELHCLITALRTEGAALEQEAIWL</sequence>
<feature type="domain" description="DUF7281" evidence="1">
    <location>
        <begin position="134"/>
        <end position="301"/>
    </location>
</feature>
<accession>A0ABS7ZRK6</accession>
<dbReference type="EMBL" id="JAEDAH010000043">
    <property type="protein sequence ID" value="MCA6063767.1"/>
    <property type="molecule type" value="Genomic_DNA"/>
</dbReference>
<gene>
    <name evidence="2" type="ORF">I9W95_09115</name>
</gene>
<dbReference type="RefSeq" id="WP_225674089.1">
    <property type="nucleotide sequence ID" value="NZ_JAEDAH010000043.1"/>
</dbReference>
<evidence type="ECO:0000313" key="3">
    <source>
        <dbReference type="Proteomes" id="UP000714380"/>
    </source>
</evidence>
<keyword evidence="3" id="KW-1185">Reference proteome</keyword>
<name>A0ABS7ZRK6_9GAMM</name>
<dbReference type="Pfam" id="PF23947">
    <property type="entry name" value="DUF7281"/>
    <property type="match status" value="1"/>
</dbReference>
<dbReference type="InterPro" id="IPR055705">
    <property type="entry name" value="DUF7281"/>
</dbReference>
<comment type="caution">
    <text evidence="2">The sequence shown here is derived from an EMBL/GenBank/DDBJ whole genome shotgun (WGS) entry which is preliminary data.</text>
</comment>
<reference evidence="2 3" key="1">
    <citation type="submission" date="2020-12" db="EMBL/GenBank/DDBJ databases">
        <title>Novel Thalassolituus-related marine hydrocarbonoclastic bacteria mediated algae-derived hydrocarbons mineralization in twilight zone of the northern South China Sea.</title>
        <authorList>
            <person name="Dong C."/>
        </authorList>
    </citation>
    <scope>NUCLEOTIDE SEQUENCE [LARGE SCALE GENOMIC DNA]</scope>
    <source>
        <strain evidence="2 3">IMCC1826</strain>
    </source>
</reference>
<proteinExistence type="predicted"/>
<evidence type="ECO:0000313" key="2">
    <source>
        <dbReference type="EMBL" id="MCA6063767.1"/>
    </source>
</evidence>
<dbReference type="Proteomes" id="UP000714380">
    <property type="component" value="Unassembled WGS sequence"/>
</dbReference>
<organism evidence="2 3">
    <name type="scientific">Thalassolituus marinus</name>
    <dbReference type="NCBI Taxonomy" id="671053"/>
    <lineage>
        <taxon>Bacteria</taxon>
        <taxon>Pseudomonadati</taxon>
        <taxon>Pseudomonadota</taxon>
        <taxon>Gammaproteobacteria</taxon>
        <taxon>Oceanospirillales</taxon>
        <taxon>Oceanospirillaceae</taxon>
        <taxon>Thalassolituus</taxon>
    </lineage>
</organism>
<protein>
    <recommendedName>
        <fullName evidence="1">DUF7281 domain-containing protein</fullName>
    </recommendedName>
</protein>
<evidence type="ECO:0000259" key="1">
    <source>
        <dbReference type="Pfam" id="PF23947"/>
    </source>
</evidence>